<evidence type="ECO:0000313" key="1">
    <source>
        <dbReference type="EMBL" id="KAJ6973758.1"/>
    </source>
</evidence>
<reference evidence="1" key="1">
    <citation type="journal article" date="2023" name="Mol. Ecol. Resour.">
        <title>Chromosome-level genome assembly of a triploid poplar Populus alba 'Berolinensis'.</title>
        <authorList>
            <person name="Chen S."/>
            <person name="Yu Y."/>
            <person name="Wang X."/>
            <person name="Wang S."/>
            <person name="Zhang T."/>
            <person name="Zhou Y."/>
            <person name="He R."/>
            <person name="Meng N."/>
            <person name="Wang Y."/>
            <person name="Liu W."/>
            <person name="Liu Z."/>
            <person name="Liu J."/>
            <person name="Guo Q."/>
            <person name="Huang H."/>
            <person name="Sederoff R.R."/>
            <person name="Wang G."/>
            <person name="Qu G."/>
            <person name="Chen S."/>
        </authorList>
    </citation>
    <scope>NUCLEOTIDE SEQUENCE</scope>
    <source>
        <strain evidence="1">SC-2020</strain>
    </source>
</reference>
<accession>A0AAD6LV02</accession>
<evidence type="ECO:0000313" key="2">
    <source>
        <dbReference type="Proteomes" id="UP001164929"/>
    </source>
</evidence>
<organism evidence="1 2">
    <name type="scientific">Populus alba x Populus x berolinensis</name>
    <dbReference type="NCBI Taxonomy" id="444605"/>
    <lineage>
        <taxon>Eukaryota</taxon>
        <taxon>Viridiplantae</taxon>
        <taxon>Streptophyta</taxon>
        <taxon>Embryophyta</taxon>
        <taxon>Tracheophyta</taxon>
        <taxon>Spermatophyta</taxon>
        <taxon>Magnoliopsida</taxon>
        <taxon>eudicotyledons</taxon>
        <taxon>Gunneridae</taxon>
        <taxon>Pentapetalae</taxon>
        <taxon>rosids</taxon>
        <taxon>fabids</taxon>
        <taxon>Malpighiales</taxon>
        <taxon>Salicaceae</taxon>
        <taxon>Saliceae</taxon>
        <taxon>Populus</taxon>
    </lineage>
</organism>
<dbReference type="AlphaFoldDB" id="A0AAD6LV02"/>
<sequence length="24" mass="2628">MIDGSQWSLGANPINMLLAPSKRK</sequence>
<dbReference type="EMBL" id="JAQIZT010000014">
    <property type="protein sequence ID" value="KAJ6973758.1"/>
    <property type="molecule type" value="Genomic_DNA"/>
</dbReference>
<protein>
    <submittedName>
        <fullName evidence="1">Uncharacterized protein</fullName>
    </submittedName>
</protein>
<gene>
    <name evidence="1" type="ORF">NC653_033939</name>
</gene>
<name>A0AAD6LV02_9ROSI</name>
<proteinExistence type="predicted"/>
<keyword evidence="2" id="KW-1185">Reference proteome</keyword>
<comment type="caution">
    <text evidence="1">The sequence shown here is derived from an EMBL/GenBank/DDBJ whole genome shotgun (WGS) entry which is preliminary data.</text>
</comment>
<dbReference type="Proteomes" id="UP001164929">
    <property type="component" value="Chromosome 14"/>
</dbReference>